<organism evidence="6">
    <name type="scientific">Spirodela intermedia</name>
    <name type="common">Intermediate duckweed</name>
    <dbReference type="NCBI Taxonomy" id="51605"/>
    <lineage>
        <taxon>Eukaryota</taxon>
        <taxon>Viridiplantae</taxon>
        <taxon>Streptophyta</taxon>
        <taxon>Embryophyta</taxon>
        <taxon>Tracheophyta</taxon>
        <taxon>Spermatophyta</taxon>
        <taxon>Magnoliopsida</taxon>
        <taxon>Liliopsida</taxon>
        <taxon>Araceae</taxon>
        <taxon>Lemnoideae</taxon>
        <taxon>Spirodela</taxon>
    </lineage>
</organism>
<accession>A0A7I8IJU9</accession>
<evidence type="ECO:0000256" key="3">
    <source>
        <dbReference type="PROSITE-ProRule" id="PRU00708"/>
    </source>
</evidence>
<dbReference type="AlphaFoldDB" id="A0A7I8IJU9"/>
<feature type="repeat" description="PPR" evidence="3">
    <location>
        <begin position="20"/>
        <end position="54"/>
    </location>
</feature>
<dbReference type="PANTHER" id="PTHR46128">
    <property type="entry name" value="MITOCHONDRIAL GROUP I INTRON SPLICING FACTOR CCM1"/>
    <property type="match status" value="1"/>
</dbReference>
<dbReference type="Pfam" id="PF13812">
    <property type="entry name" value="PPR_3"/>
    <property type="match status" value="1"/>
</dbReference>
<keyword evidence="2" id="KW-0677">Repeat</keyword>
<dbReference type="Pfam" id="PF13041">
    <property type="entry name" value="PPR_2"/>
    <property type="match status" value="4"/>
</dbReference>
<dbReference type="InterPro" id="IPR050872">
    <property type="entry name" value="PPR_P_subfamily"/>
</dbReference>
<evidence type="ECO:0000256" key="2">
    <source>
        <dbReference type="ARBA" id="ARBA00022737"/>
    </source>
</evidence>
<evidence type="ECO:0000256" key="1">
    <source>
        <dbReference type="ARBA" id="ARBA00007626"/>
    </source>
</evidence>
<evidence type="ECO:0000313" key="6">
    <source>
        <dbReference type="EMBL" id="CAA2618442.1"/>
    </source>
</evidence>
<dbReference type="Pfam" id="PF01535">
    <property type="entry name" value="PPR"/>
    <property type="match status" value="1"/>
</dbReference>
<keyword evidence="4" id="KW-0175">Coiled coil</keyword>
<feature type="repeat" description="PPR" evidence="3">
    <location>
        <begin position="253"/>
        <end position="287"/>
    </location>
</feature>
<dbReference type="InterPro" id="IPR011990">
    <property type="entry name" value="TPR-like_helical_dom_sf"/>
</dbReference>
<feature type="repeat" description="PPR" evidence="3">
    <location>
        <begin position="115"/>
        <end position="149"/>
    </location>
</feature>
<evidence type="ECO:0000256" key="4">
    <source>
        <dbReference type="SAM" id="Coils"/>
    </source>
</evidence>
<dbReference type="PANTHER" id="PTHR46128:SF211">
    <property type="entry name" value="PENTACOTRIPEPTIDE-REPEAT REGION OF PRORP DOMAIN-CONTAINING PROTEIN"/>
    <property type="match status" value="1"/>
</dbReference>
<dbReference type="Proteomes" id="UP001189122">
    <property type="component" value="Unassembled WGS sequence"/>
</dbReference>
<keyword evidence="7" id="KW-1185">Reference proteome</keyword>
<protein>
    <submittedName>
        <fullName evidence="6">Uncharacterized protein</fullName>
    </submittedName>
</protein>
<feature type="repeat" description="PPR" evidence="3">
    <location>
        <begin position="424"/>
        <end position="458"/>
    </location>
</feature>
<dbReference type="InterPro" id="IPR002885">
    <property type="entry name" value="PPR_rpt"/>
</dbReference>
<comment type="similarity">
    <text evidence="1">Belongs to the PPR family. P subfamily.</text>
</comment>
<dbReference type="Gene3D" id="1.25.40.10">
    <property type="entry name" value="Tetratricopeptide repeat domain"/>
    <property type="match status" value="5"/>
</dbReference>
<dbReference type="NCBIfam" id="TIGR00756">
    <property type="entry name" value="PPR"/>
    <property type="match status" value="8"/>
</dbReference>
<dbReference type="PROSITE" id="PS51375">
    <property type="entry name" value="PPR"/>
    <property type="match status" value="9"/>
</dbReference>
<feature type="region of interest" description="Disordered" evidence="5">
    <location>
        <begin position="46"/>
        <end position="75"/>
    </location>
</feature>
<sequence>MEKSSPSSSSSGAGDGGGPDGFSYGKVILAAVKSGDLNQAMKLKLQMKEKHACPPPSSSSTSSSPPRPVRRNAQLGVHPNLVTFNAMIDGHSRNGDLPAAIRVWEKMKVSTCKPNAITYNSMLAGFCRAGRPAAAKQLVAEMEAAGISPDGYTYSILFSGGLAAGDSISLLEELIRKGIPMDDYPVSIILNGLCKEGKLCKAAEILELLLQRGSSAAGEVVFNTVIDGFCRKGDMEGAFAMLRRMELAGVRPGCITYNTLINGLCKSQKLEAAAELAGAMATKGVPPSVETFNTLVNAYAKAFLFERGINPNAQTFNILIGGYCKSGRVENAIKRLEDMKEKNISPTIVTLNTIIDGLCREGKVKEAEELAAQLREKARDIRRALEVYEEVKKQGLSPTIATFHILIRAASLEGMIQQQELVPDRALYNALIRMYSCSGEIHRALTFREEMMEKNIPADEMTYTSLVMGWCRKLDMEEARRIFQDMRINGLHDFDRAQALVREMVEEGLSPSAGTVDELLNGLRQEGRMQEAELLYNEMSEKIAKTEGACPVGPTQNPQGIQVSV</sequence>
<feature type="coiled-coil region" evidence="4">
    <location>
        <begin position="364"/>
        <end position="394"/>
    </location>
</feature>
<name>A0A7I8IJU9_SPIIN</name>
<feature type="repeat" description="PPR" evidence="3">
    <location>
        <begin position="459"/>
        <end position="493"/>
    </location>
</feature>
<evidence type="ECO:0000313" key="7">
    <source>
        <dbReference type="Proteomes" id="UP001189122"/>
    </source>
</evidence>
<reference evidence="6 7" key="1">
    <citation type="submission" date="2019-12" db="EMBL/GenBank/DDBJ databases">
        <authorList>
            <person name="Scholz U."/>
            <person name="Mascher M."/>
            <person name="Fiebig A."/>
        </authorList>
    </citation>
    <scope>NUCLEOTIDE SEQUENCE</scope>
</reference>
<evidence type="ECO:0000256" key="5">
    <source>
        <dbReference type="SAM" id="MobiDB-lite"/>
    </source>
</evidence>
<feature type="repeat" description="PPR" evidence="3">
    <location>
        <begin position="347"/>
        <end position="377"/>
    </location>
</feature>
<feature type="repeat" description="PPR" evidence="3">
    <location>
        <begin position="80"/>
        <end position="114"/>
    </location>
</feature>
<dbReference type="EMBL" id="CACRZD030000004">
    <property type="protein sequence ID" value="CAA6658159.1"/>
    <property type="molecule type" value="Genomic_DNA"/>
</dbReference>
<feature type="repeat" description="PPR" evidence="3">
    <location>
        <begin position="312"/>
        <end position="346"/>
    </location>
</feature>
<proteinExistence type="inferred from homology"/>
<feature type="repeat" description="PPR" evidence="3">
    <location>
        <begin position="218"/>
        <end position="252"/>
    </location>
</feature>
<dbReference type="EMBL" id="LR743591">
    <property type="protein sequence ID" value="CAA2618442.1"/>
    <property type="molecule type" value="Genomic_DNA"/>
</dbReference>
<gene>
    <name evidence="6" type="ORF">SI7747_04004609</name>
</gene>